<keyword evidence="7" id="KW-1185">Reference proteome</keyword>
<evidence type="ECO:0000313" key="7">
    <source>
        <dbReference type="Proteomes" id="UP001190700"/>
    </source>
</evidence>
<evidence type="ECO:0000256" key="3">
    <source>
        <dbReference type="ARBA" id="ARBA00023274"/>
    </source>
</evidence>
<dbReference type="EMBL" id="LGRX02008828">
    <property type="protein sequence ID" value="KAK3272702.1"/>
    <property type="molecule type" value="Genomic_DNA"/>
</dbReference>
<feature type="region of interest" description="Disordered" evidence="5">
    <location>
        <begin position="1"/>
        <end position="60"/>
    </location>
</feature>
<feature type="compositionally biased region" description="Basic residues" evidence="5">
    <location>
        <begin position="46"/>
        <end position="58"/>
    </location>
</feature>
<dbReference type="NCBIfam" id="TIGR03953">
    <property type="entry name" value="rplD_bact"/>
    <property type="match status" value="1"/>
</dbReference>
<evidence type="ECO:0000256" key="2">
    <source>
        <dbReference type="ARBA" id="ARBA00022980"/>
    </source>
</evidence>
<keyword evidence="3" id="KW-0687">Ribonucleoprotein</keyword>
<evidence type="ECO:0000256" key="1">
    <source>
        <dbReference type="ARBA" id="ARBA00010528"/>
    </source>
</evidence>
<sequence length="184" mass="20774">MVRWERAKTRQGTHSVLGRGEVNATGRKPWSQKGTGRARAGDLKAPHHRGGGVAHPKKPRDYSFKLNRKVRRLALMIALSARVAEGRFVLVDRVDNAEGKTTPFRKKLIKLLGVEDEPNAMIIEDTESETMERTSFATNNLPKVQVAAVNKISVYELLRHRHVIMTTDALNTMQEKLSTPIRRM</sequence>
<proteinExistence type="inferred from homology"/>
<dbReference type="InterPro" id="IPR013005">
    <property type="entry name" value="Ribosomal_uL4-like"/>
</dbReference>
<comment type="similarity">
    <text evidence="1">Belongs to the universal ribosomal protein uL4 family.</text>
</comment>
<dbReference type="AlphaFoldDB" id="A0AAE0L5L6"/>
<dbReference type="Gene3D" id="3.40.1370.10">
    <property type="match status" value="1"/>
</dbReference>
<dbReference type="GO" id="GO:0003735">
    <property type="term" value="F:structural constituent of ribosome"/>
    <property type="evidence" value="ECO:0007669"/>
    <property type="project" value="InterPro"/>
</dbReference>
<evidence type="ECO:0000313" key="6">
    <source>
        <dbReference type="EMBL" id="KAK3272702.1"/>
    </source>
</evidence>
<protein>
    <recommendedName>
        <fullName evidence="4">Large ribosomal subunit protein uL4m</fullName>
    </recommendedName>
</protein>
<comment type="caution">
    <text evidence="6">The sequence shown here is derived from an EMBL/GenBank/DDBJ whole genome shotgun (WGS) entry which is preliminary data.</text>
</comment>
<reference evidence="6 7" key="1">
    <citation type="journal article" date="2015" name="Genome Biol. Evol.">
        <title>Comparative Genomics of a Bacterivorous Green Alga Reveals Evolutionary Causalities and Consequences of Phago-Mixotrophic Mode of Nutrition.</title>
        <authorList>
            <person name="Burns J.A."/>
            <person name="Paasch A."/>
            <person name="Narechania A."/>
            <person name="Kim E."/>
        </authorList>
    </citation>
    <scope>NUCLEOTIDE SEQUENCE [LARGE SCALE GENOMIC DNA]</scope>
    <source>
        <strain evidence="6 7">PLY_AMNH</strain>
    </source>
</reference>
<dbReference type="PANTHER" id="PTHR10746:SF6">
    <property type="entry name" value="LARGE RIBOSOMAL SUBUNIT PROTEIN UL4M"/>
    <property type="match status" value="1"/>
</dbReference>
<dbReference type="InterPro" id="IPR002136">
    <property type="entry name" value="Ribosomal_uL4"/>
</dbReference>
<dbReference type="Proteomes" id="UP001190700">
    <property type="component" value="Unassembled WGS sequence"/>
</dbReference>
<dbReference type="InterPro" id="IPR023574">
    <property type="entry name" value="Ribosomal_uL4_dom_sf"/>
</dbReference>
<organism evidence="6 7">
    <name type="scientific">Cymbomonas tetramitiformis</name>
    <dbReference type="NCBI Taxonomy" id="36881"/>
    <lineage>
        <taxon>Eukaryota</taxon>
        <taxon>Viridiplantae</taxon>
        <taxon>Chlorophyta</taxon>
        <taxon>Pyramimonadophyceae</taxon>
        <taxon>Pyramimonadales</taxon>
        <taxon>Pyramimonadaceae</taxon>
        <taxon>Cymbomonas</taxon>
    </lineage>
</organism>
<name>A0AAE0L5L6_9CHLO</name>
<dbReference type="SUPFAM" id="SSF52166">
    <property type="entry name" value="Ribosomal protein L4"/>
    <property type="match status" value="1"/>
</dbReference>
<evidence type="ECO:0000256" key="5">
    <source>
        <dbReference type="SAM" id="MobiDB-lite"/>
    </source>
</evidence>
<gene>
    <name evidence="6" type="ORF">CYMTET_19017</name>
</gene>
<dbReference type="PANTHER" id="PTHR10746">
    <property type="entry name" value="50S RIBOSOMAL PROTEIN L4"/>
    <property type="match status" value="1"/>
</dbReference>
<accession>A0AAE0L5L6</accession>
<dbReference type="GO" id="GO:0006412">
    <property type="term" value="P:translation"/>
    <property type="evidence" value="ECO:0007669"/>
    <property type="project" value="InterPro"/>
</dbReference>
<dbReference type="GO" id="GO:0005840">
    <property type="term" value="C:ribosome"/>
    <property type="evidence" value="ECO:0007669"/>
    <property type="project" value="UniProtKB-KW"/>
</dbReference>
<dbReference type="GO" id="GO:1990904">
    <property type="term" value="C:ribonucleoprotein complex"/>
    <property type="evidence" value="ECO:0007669"/>
    <property type="project" value="UniProtKB-KW"/>
</dbReference>
<keyword evidence="2" id="KW-0689">Ribosomal protein</keyword>
<dbReference type="Pfam" id="PF00573">
    <property type="entry name" value="Ribosomal_L4"/>
    <property type="match status" value="1"/>
</dbReference>
<evidence type="ECO:0000256" key="4">
    <source>
        <dbReference type="ARBA" id="ARBA00040565"/>
    </source>
</evidence>